<feature type="non-terminal residue" evidence="2">
    <location>
        <position position="1"/>
    </location>
</feature>
<feature type="region of interest" description="Disordered" evidence="1">
    <location>
        <begin position="115"/>
        <end position="135"/>
    </location>
</feature>
<feature type="compositionally biased region" description="Low complexity" evidence="1">
    <location>
        <begin position="118"/>
        <end position="130"/>
    </location>
</feature>
<organism evidence="2 3">
    <name type="scientific">Pristionchus fissidentatus</name>
    <dbReference type="NCBI Taxonomy" id="1538716"/>
    <lineage>
        <taxon>Eukaryota</taxon>
        <taxon>Metazoa</taxon>
        <taxon>Ecdysozoa</taxon>
        <taxon>Nematoda</taxon>
        <taxon>Chromadorea</taxon>
        <taxon>Rhabditida</taxon>
        <taxon>Rhabditina</taxon>
        <taxon>Diplogasteromorpha</taxon>
        <taxon>Diplogasteroidea</taxon>
        <taxon>Neodiplogasteridae</taxon>
        <taxon>Pristionchus</taxon>
    </lineage>
</organism>
<evidence type="ECO:0000313" key="3">
    <source>
        <dbReference type="Proteomes" id="UP001432322"/>
    </source>
</evidence>
<feature type="compositionally biased region" description="Polar residues" evidence="1">
    <location>
        <begin position="1"/>
        <end position="47"/>
    </location>
</feature>
<evidence type="ECO:0000256" key="1">
    <source>
        <dbReference type="SAM" id="MobiDB-lite"/>
    </source>
</evidence>
<reference evidence="2" key="1">
    <citation type="submission" date="2023-10" db="EMBL/GenBank/DDBJ databases">
        <title>Genome assembly of Pristionchus species.</title>
        <authorList>
            <person name="Yoshida K."/>
            <person name="Sommer R.J."/>
        </authorList>
    </citation>
    <scope>NUCLEOTIDE SEQUENCE</scope>
    <source>
        <strain evidence="2">RS5133</strain>
    </source>
</reference>
<feature type="region of interest" description="Disordered" evidence="1">
    <location>
        <begin position="1"/>
        <end position="64"/>
    </location>
</feature>
<protein>
    <recommendedName>
        <fullName evidence="4">RING-type domain-containing protein</fullName>
    </recommendedName>
</protein>
<name>A0AAV5V8R5_9BILA</name>
<comment type="caution">
    <text evidence="2">The sequence shown here is derived from an EMBL/GenBank/DDBJ whole genome shotgun (WGS) entry which is preliminary data.</text>
</comment>
<dbReference type="AlphaFoldDB" id="A0AAV5V8R5"/>
<evidence type="ECO:0000313" key="2">
    <source>
        <dbReference type="EMBL" id="GMT15761.1"/>
    </source>
</evidence>
<sequence length="405" mass="44660">SKSVSRNSRLNPDSQQEIPQSSTNDQPALDTPSTSGGRPPAQSSSPTGADATNADNALSTDVQKTQELLSQEAVALAKFKEEAEKAAAAKVVEEKARKVVEESIAVALAELRKEEACSSSSSSNQATSSTSRRRHTMAVVEKPIETALHYPALITEPSSANHTTELTGERRVGWVTSDDVALITSEWKCVGQKCQKTKMMGTRNIDEKIYVLNCGHFLCGACKELRKRDMNAGKPYKCCMDGCPGSNTYQEMKELPQANHTMALRKVLQQRGILCSECGLSRDRNSGPKHFHAREAIFVCKNTQCTAVGVLKNRKRDFTYDLTFDRGFTRKVPATPEAHQKLTRLCFLCAKRSEKHEKHDKVRISEVPGMNFTLYERLTGKLIARPGLARHGTSPLCLDSQCTHC</sequence>
<keyword evidence="3" id="KW-1185">Reference proteome</keyword>
<gene>
    <name evidence="2" type="ORF">PFISCL1PPCAC_7058</name>
</gene>
<feature type="compositionally biased region" description="Polar residues" evidence="1">
    <location>
        <begin position="53"/>
        <end position="64"/>
    </location>
</feature>
<accession>A0AAV5V8R5</accession>
<dbReference type="EMBL" id="BTSY01000002">
    <property type="protein sequence ID" value="GMT15761.1"/>
    <property type="molecule type" value="Genomic_DNA"/>
</dbReference>
<dbReference type="Proteomes" id="UP001432322">
    <property type="component" value="Unassembled WGS sequence"/>
</dbReference>
<evidence type="ECO:0008006" key="4">
    <source>
        <dbReference type="Google" id="ProtNLM"/>
    </source>
</evidence>
<proteinExistence type="predicted"/>